<evidence type="ECO:0008006" key="5">
    <source>
        <dbReference type="Google" id="ProtNLM"/>
    </source>
</evidence>
<evidence type="ECO:0000313" key="3">
    <source>
        <dbReference type="EMBL" id="QJE94297.1"/>
    </source>
</evidence>
<keyword evidence="2" id="KW-0812">Transmembrane</keyword>
<proteinExistence type="predicted"/>
<name>A0A858RBZ5_9BACT</name>
<dbReference type="RefSeq" id="WP_169452518.1">
    <property type="nucleotide sequence ID" value="NZ_CP051774.1"/>
</dbReference>
<dbReference type="KEGG" id="luo:HHL09_00350"/>
<feature type="transmembrane region" description="Helical" evidence="2">
    <location>
        <begin position="21"/>
        <end position="40"/>
    </location>
</feature>
<dbReference type="SUPFAM" id="SSF48452">
    <property type="entry name" value="TPR-like"/>
    <property type="match status" value="1"/>
</dbReference>
<evidence type="ECO:0000256" key="2">
    <source>
        <dbReference type="SAM" id="Phobius"/>
    </source>
</evidence>
<feature type="region of interest" description="Disordered" evidence="1">
    <location>
        <begin position="600"/>
        <end position="650"/>
    </location>
</feature>
<protein>
    <recommendedName>
        <fullName evidence="5">Tetratricopeptide repeat protein</fullName>
    </recommendedName>
</protein>
<keyword evidence="2" id="KW-1133">Transmembrane helix</keyword>
<dbReference type="AlphaFoldDB" id="A0A858RBZ5"/>
<accession>A0A858RBZ5</accession>
<reference evidence="3 4" key="1">
    <citation type="submission" date="2020-04" db="EMBL/GenBank/DDBJ databases">
        <title>Luteolibacter sp. G-1-1-1 isolated from soil.</title>
        <authorList>
            <person name="Dahal R.H."/>
        </authorList>
    </citation>
    <scope>NUCLEOTIDE SEQUENCE [LARGE SCALE GENOMIC DNA]</scope>
    <source>
        <strain evidence="3 4">G-1-1-1</strain>
    </source>
</reference>
<keyword evidence="2" id="KW-0472">Membrane</keyword>
<keyword evidence="4" id="KW-1185">Reference proteome</keyword>
<sequence>MSNTQGQNTEGRRRLARRLKIGLAIVIPLGALALAFKPAYRAFREHRVTQLIEIAEEAMRIEDWQLAREKSRAALMMKRGDYHAFTIQAHALAKSEDPAAFMAAVSLIRHPESTREDRIDSLEVLANQGPAALALGAYAYLDKDNDPKLQDVELNAAISPLLLTMGKQGIASVRQGVMDRMPETPSPRVRLAFIRAVSLDPRPEDVLIARKHFAALIEDGAPEALAALELLGNTPGGLAPGEPLPNLPAWVSRQTGAKVIHHLLALHPQIAENPAGQEAVFASAIDRFAPLDPAATANWLSLHNRPEDALKILEEPAKERSDAYVARIRALLRLKRNEELDEALKNPPATADMVEVRIVRAILAGNRGDKATASKEWTEALNQASYDNRRNRFIPIARTAELYGEKAAAADAWIGAVRLGFGKIPLYVTLGGPMVYLYNEGRADDILSISQSMLLFEPSNPDLLNNVSYLGLLLGTTKPTEAIERIEKIVAENPGKLELNSTLALAYILNGDPKNAQERLFAQGASEKISATTQALLKAAILKMTNEPDQAKQIYDGVDRSKLMPVEQALYDRLILDKKAEENTADVSLEQRMVNKSTIGSDEAPAWKKGLERAEQKRNSAGGSEENYPELRVPGIEDPTQPFDNKKNPN</sequence>
<dbReference type="Proteomes" id="UP000501812">
    <property type="component" value="Chromosome"/>
</dbReference>
<organism evidence="3 4">
    <name type="scientific">Luteolibacter luteus</name>
    <dbReference type="NCBI Taxonomy" id="2728835"/>
    <lineage>
        <taxon>Bacteria</taxon>
        <taxon>Pseudomonadati</taxon>
        <taxon>Verrucomicrobiota</taxon>
        <taxon>Verrucomicrobiia</taxon>
        <taxon>Verrucomicrobiales</taxon>
        <taxon>Verrucomicrobiaceae</taxon>
        <taxon>Luteolibacter</taxon>
    </lineage>
</organism>
<gene>
    <name evidence="3" type="ORF">HHL09_00350</name>
</gene>
<dbReference type="InterPro" id="IPR011990">
    <property type="entry name" value="TPR-like_helical_dom_sf"/>
</dbReference>
<evidence type="ECO:0000256" key="1">
    <source>
        <dbReference type="SAM" id="MobiDB-lite"/>
    </source>
</evidence>
<feature type="compositionally biased region" description="Basic and acidic residues" evidence="1">
    <location>
        <begin position="605"/>
        <end position="618"/>
    </location>
</feature>
<dbReference type="Gene3D" id="1.25.40.10">
    <property type="entry name" value="Tetratricopeptide repeat domain"/>
    <property type="match status" value="1"/>
</dbReference>
<evidence type="ECO:0000313" key="4">
    <source>
        <dbReference type="Proteomes" id="UP000501812"/>
    </source>
</evidence>
<dbReference type="EMBL" id="CP051774">
    <property type="protein sequence ID" value="QJE94297.1"/>
    <property type="molecule type" value="Genomic_DNA"/>
</dbReference>